<name>A0ABV0T668_9TELE</name>
<evidence type="ECO:0000313" key="1">
    <source>
        <dbReference type="EMBL" id="MEQ2227586.1"/>
    </source>
</evidence>
<dbReference type="Proteomes" id="UP001482620">
    <property type="component" value="Unassembled WGS sequence"/>
</dbReference>
<reference evidence="1 2" key="1">
    <citation type="submission" date="2021-06" db="EMBL/GenBank/DDBJ databases">
        <authorList>
            <person name="Palmer J.M."/>
        </authorList>
    </citation>
    <scope>NUCLEOTIDE SEQUENCE [LARGE SCALE GENOMIC DNA]</scope>
    <source>
        <strain evidence="2">if_2019</strain>
        <tissue evidence="1">Muscle</tissue>
    </source>
</reference>
<accession>A0ABV0T668</accession>
<gene>
    <name evidence="1" type="ORF">ILYODFUR_039108</name>
</gene>
<protein>
    <submittedName>
        <fullName evidence="1">Uncharacterized protein</fullName>
    </submittedName>
</protein>
<dbReference type="EMBL" id="JAHRIQ010022707">
    <property type="protein sequence ID" value="MEQ2227586.1"/>
    <property type="molecule type" value="Genomic_DNA"/>
</dbReference>
<keyword evidence="2" id="KW-1185">Reference proteome</keyword>
<proteinExistence type="predicted"/>
<sequence>MKTFTSTKAKRISSPKVGNMLQVLLAEVGKMEEKSAAAGDRPAEGAGGPQGSGGAFFICCHQDGDRSPCEAYDATRCQLLPRCIKCFHSFLYHVLNVLNHT</sequence>
<evidence type="ECO:0000313" key="2">
    <source>
        <dbReference type="Proteomes" id="UP001482620"/>
    </source>
</evidence>
<comment type="caution">
    <text evidence="1">The sequence shown here is derived from an EMBL/GenBank/DDBJ whole genome shotgun (WGS) entry which is preliminary data.</text>
</comment>
<organism evidence="1 2">
    <name type="scientific">Ilyodon furcidens</name>
    <name type="common">goldbreast splitfin</name>
    <dbReference type="NCBI Taxonomy" id="33524"/>
    <lineage>
        <taxon>Eukaryota</taxon>
        <taxon>Metazoa</taxon>
        <taxon>Chordata</taxon>
        <taxon>Craniata</taxon>
        <taxon>Vertebrata</taxon>
        <taxon>Euteleostomi</taxon>
        <taxon>Actinopterygii</taxon>
        <taxon>Neopterygii</taxon>
        <taxon>Teleostei</taxon>
        <taxon>Neoteleostei</taxon>
        <taxon>Acanthomorphata</taxon>
        <taxon>Ovalentaria</taxon>
        <taxon>Atherinomorphae</taxon>
        <taxon>Cyprinodontiformes</taxon>
        <taxon>Goodeidae</taxon>
        <taxon>Ilyodon</taxon>
    </lineage>
</organism>